<dbReference type="EMBL" id="LYDR01000039">
    <property type="protein sequence ID" value="ODA34824.1"/>
    <property type="molecule type" value="Genomic_DNA"/>
</dbReference>
<reference evidence="1 2" key="1">
    <citation type="submission" date="2016-05" db="EMBL/GenBank/DDBJ databases">
        <title>Genomic and physiological characterization of Planctopirus sp. isolated from fresh water lake.</title>
        <authorList>
            <person name="Subhash Y."/>
            <person name="Ramana C."/>
        </authorList>
    </citation>
    <scope>NUCLEOTIDE SEQUENCE [LARGE SCALE GENOMIC DNA]</scope>
    <source>
        <strain evidence="1 2">JC280</strain>
    </source>
</reference>
<keyword evidence="2" id="KW-1185">Reference proteome</keyword>
<dbReference type="Proteomes" id="UP000094828">
    <property type="component" value="Unassembled WGS sequence"/>
</dbReference>
<sequence length="59" mass="6355">MTNSGGFGSLQRIPNSTSCVMDARQTRNQHDQATCPTISGTKATCMLLNVCFAEHPPQT</sequence>
<comment type="caution">
    <text evidence="1">The sequence shown here is derived from an EMBL/GenBank/DDBJ whole genome shotgun (WGS) entry which is preliminary data.</text>
</comment>
<protein>
    <submittedName>
        <fullName evidence="1">Uncharacterized protein</fullName>
    </submittedName>
</protein>
<organism evidence="1 2">
    <name type="scientific">Planctopirus hydrillae</name>
    <dbReference type="NCBI Taxonomy" id="1841610"/>
    <lineage>
        <taxon>Bacteria</taxon>
        <taxon>Pseudomonadati</taxon>
        <taxon>Planctomycetota</taxon>
        <taxon>Planctomycetia</taxon>
        <taxon>Planctomycetales</taxon>
        <taxon>Planctomycetaceae</taxon>
        <taxon>Planctopirus</taxon>
    </lineage>
</organism>
<evidence type="ECO:0000313" key="1">
    <source>
        <dbReference type="EMBL" id="ODA34824.1"/>
    </source>
</evidence>
<name>A0A1C3ENM0_9PLAN</name>
<gene>
    <name evidence="1" type="ORF">A6X21_03980</name>
</gene>
<dbReference type="AlphaFoldDB" id="A0A1C3ENM0"/>
<accession>A0A1C3ENM0</accession>
<proteinExistence type="predicted"/>
<evidence type="ECO:0000313" key="2">
    <source>
        <dbReference type="Proteomes" id="UP000094828"/>
    </source>
</evidence>